<dbReference type="PROSITE" id="PS51257">
    <property type="entry name" value="PROKAR_LIPOPROTEIN"/>
    <property type="match status" value="1"/>
</dbReference>
<evidence type="ECO:0000256" key="1">
    <source>
        <dbReference type="SAM" id="MobiDB-lite"/>
    </source>
</evidence>
<feature type="region of interest" description="Disordered" evidence="1">
    <location>
        <begin position="1098"/>
        <end position="1125"/>
    </location>
</feature>
<dbReference type="Gene3D" id="1.25.40.10">
    <property type="entry name" value="Tetratricopeptide repeat domain"/>
    <property type="match status" value="1"/>
</dbReference>
<feature type="region of interest" description="Disordered" evidence="1">
    <location>
        <begin position="299"/>
        <end position="332"/>
    </location>
</feature>
<feature type="region of interest" description="Disordered" evidence="1">
    <location>
        <begin position="161"/>
        <end position="184"/>
    </location>
</feature>
<evidence type="ECO:0000313" key="4">
    <source>
        <dbReference type="Proteomes" id="UP000321258"/>
    </source>
</evidence>
<evidence type="ECO:0000313" key="3">
    <source>
        <dbReference type="EMBL" id="GEO99734.1"/>
    </source>
</evidence>
<reference evidence="3 4" key="1">
    <citation type="submission" date="2019-07" db="EMBL/GenBank/DDBJ databases">
        <title>Whole genome shotgun sequence of Methylobacterium haplocladii NBRC 107714.</title>
        <authorList>
            <person name="Hosoyama A."/>
            <person name="Uohara A."/>
            <person name="Ohji S."/>
            <person name="Ichikawa N."/>
        </authorList>
    </citation>
    <scope>NUCLEOTIDE SEQUENCE [LARGE SCALE GENOMIC DNA]</scope>
    <source>
        <strain evidence="3 4">NBRC 107714</strain>
    </source>
</reference>
<feature type="chain" id="PRO_5021837889" description="Lipoprotein" evidence="2">
    <location>
        <begin position="39"/>
        <end position="1125"/>
    </location>
</feature>
<dbReference type="InterPro" id="IPR011990">
    <property type="entry name" value="TPR-like_helical_dom_sf"/>
</dbReference>
<feature type="signal peptide" evidence="2">
    <location>
        <begin position="1"/>
        <end position="38"/>
    </location>
</feature>
<keyword evidence="4" id="KW-1185">Reference proteome</keyword>
<keyword evidence="2" id="KW-0732">Signal</keyword>
<evidence type="ECO:0008006" key="5">
    <source>
        <dbReference type="Google" id="ProtNLM"/>
    </source>
</evidence>
<feature type="compositionally biased region" description="Low complexity" evidence="1">
    <location>
        <begin position="299"/>
        <end position="317"/>
    </location>
</feature>
<proteinExistence type="predicted"/>
<accession>A0A512IPU9</accession>
<sequence>MGWRADGERRLGRTRPARRLVALTALLAACLPTAPAEAARLVSAKGSQPGGYGRIVLTFDTPVAVKARLSGTVLALGFGEAVAGGAERIAAGMPDFVSIVRRDPDGTALRLALQRGFRVNLQEAGEQVFVDLLPETWAGLPPSLPPEVVAELGRRAREAEAALRASKPAPQPKSAEVDVSHAPGRTRVSLKLPSDAKATFDEADEGPRLTLAGAWRIEDRAARGRLKPEIGTIRIENDGAGARLIAVPADGVTVETGRDAEEAVIDFLSKPAAVAKDAPSGDTVAKDVASDAMKNAEAAVPAKAPAAVPAKTPAAEPSRTEPAKADIRAAEVPPRRAGSGLVFPFTKTVPAALFERAGIATLVFETADAVTVPPPGSSGLVPLGPPQRVGPVTVLRFAVPSGSLVDLLPITEPRGWELAAGDGAAPSDSLLAKRSPGGRGRIGIGVGLPDPGSATWLDLDGERIAVVTAGGARRAGVSKPQRFVDFELLPSRVGLAVLALADDLTVRPDIDGVAIEREGGVAVSGVTRAAEPPVAEAGDLAVDREVWAVARRGDVGSMLRERYAAAAAASHSGRGAARLALAKALMANSLDIEALGVLAIASAEDPVLDGEPLTGLMRGIMTARIGRYDEAEKILATERFARNPEARLWRGYIAARQGRWGAADSNLNASQSVLDRYPDDVAAVLYAAASEAAVELGDWDGALRVSRAAGQGADALTRDRVALIRARIDEAKGGVAAALDAYDTLSAKAERPVAAAATLRAVTLAQTQRKLPLKNAIDRLETLVLTWHGGATENEALGALGRLYAEAGRWRQVFVTARRANLLAPDAPASRTMHEAAQALFEDLYLGERASTIGGVEALALYFDFKDFAPIGRRADEIVRRLADRLVALDLLESADELLEHQVAHRLTGPARASVAARLATIRLMEGKPLEALKVLEETHQPALGDDLRRARALLRARALSDLTRTDLALETIEGESGADVERLRADIFWGARRWREAGEAHEAMLGEVWRGRKPLDDAARADVIRAGIAYGLAGEGLGLERLKAKFAAPMAESPDARTFALLTRSDAPRTPAFRDAARRATSAETLGAFLTEYRKRYPEASVPERGTDGAAPRADAETATTPPG</sequence>
<dbReference type="Proteomes" id="UP000321258">
    <property type="component" value="Unassembled WGS sequence"/>
</dbReference>
<protein>
    <recommendedName>
        <fullName evidence="5">Lipoprotein</fullName>
    </recommendedName>
</protein>
<name>A0A512IPU9_9HYPH</name>
<dbReference type="AlphaFoldDB" id="A0A512IPU9"/>
<gene>
    <name evidence="3" type="ORF">MHA02_21220</name>
</gene>
<dbReference type="EMBL" id="BJZT01000022">
    <property type="protein sequence ID" value="GEO99734.1"/>
    <property type="molecule type" value="Genomic_DNA"/>
</dbReference>
<comment type="caution">
    <text evidence="3">The sequence shown here is derived from an EMBL/GenBank/DDBJ whole genome shotgun (WGS) entry which is preliminary data.</text>
</comment>
<organism evidence="3 4">
    <name type="scientific">Methylobacterium haplocladii</name>
    <dbReference type="NCBI Taxonomy" id="1176176"/>
    <lineage>
        <taxon>Bacteria</taxon>
        <taxon>Pseudomonadati</taxon>
        <taxon>Pseudomonadota</taxon>
        <taxon>Alphaproteobacteria</taxon>
        <taxon>Hyphomicrobiales</taxon>
        <taxon>Methylobacteriaceae</taxon>
        <taxon>Methylobacterium</taxon>
    </lineage>
</organism>
<feature type="compositionally biased region" description="Basic and acidic residues" evidence="1">
    <location>
        <begin position="318"/>
        <end position="329"/>
    </location>
</feature>
<dbReference type="OrthoDB" id="7431909at2"/>
<evidence type="ECO:0000256" key="2">
    <source>
        <dbReference type="SAM" id="SignalP"/>
    </source>
</evidence>
<dbReference type="RefSeq" id="WP_147078619.1">
    <property type="nucleotide sequence ID" value="NZ_BJZT01000022.1"/>
</dbReference>